<dbReference type="RefSeq" id="WP_345186405.1">
    <property type="nucleotide sequence ID" value="NZ_BAABGP010000013.1"/>
</dbReference>
<accession>A0ABP8PF47</accession>
<reference evidence="3" key="1">
    <citation type="journal article" date="2019" name="Int. J. Syst. Evol. Microbiol.">
        <title>The Global Catalogue of Microorganisms (GCM) 10K type strain sequencing project: providing services to taxonomists for standard genome sequencing and annotation.</title>
        <authorList>
            <consortium name="The Broad Institute Genomics Platform"/>
            <consortium name="The Broad Institute Genome Sequencing Center for Infectious Disease"/>
            <person name="Wu L."/>
            <person name="Ma J."/>
        </authorList>
    </citation>
    <scope>NUCLEOTIDE SEQUENCE [LARGE SCALE GENOMIC DNA]</scope>
    <source>
        <strain evidence="3">JCM 17839</strain>
    </source>
</reference>
<sequence length="134" mass="13379">MRPSRLTISAASVLAVEAAALLVIALIEVFGLSAGDAASLPTALGLIGLTAIGAVGLGALAFATFRGRSFGRSGGMVVQILAILVGLSALGVQPFPAAFVLSLVIPGAIGAVLLFLLARREGAEARRRADAGQD</sequence>
<keyword evidence="1" id="KW-0472">Membrane</keyword>
<evidence type="ECO:0000313" key="2">
    <source>
        <dbReference type="EMBL" id="GAA4485145.1"/>
    </source>
</evidence>
<evidence type="ECO:0008006" key="4">
    <source>
        <dbReference type="Google" id="ProtNLM"/>
    </source>
</evidence>
<organism evidence="2 3">
    <name type="scientific">Microbacterium panaciterrae</name>
    <dbReference type="NCBI Taxonomy" id="985759"/>
    <lineage>
        <taxon>Bacteria</taxon>
        <taxon>Bacillati</taxon>
        <taxon>Actinomycetota</taxon>
        <taxon>Actinomycetes</taxon>
        <taxon>Micrococcales</taxon>
        <taxon>Microbacteriaceae</taxon>
        <taxon>Microbacterium</taxon>
    </lineage>
</organism>
<feature type="transmembrane region" description="Helical" evidence="1">
    <location>
        <begin position="42"/>
        <end position="63"/>
    </location>
</feature>
<dbReference type="EMBL" id="BAABGP010000013">
    <property type="protein sequence ID" value="GAA4485145.1"/>
    <property type="molecule type" value="Genomic_DNA"/>
</dbReference>
<protein>
    <recommendedName>
        <fullName evidence="4">Histidine kinase</fullName>
    </recommendedName>
</protein>
<evidence type="ECO:0000313" key="3">
    <source>
        <dbReference type="Proteomes" id="UP001500731"/>
    </source>
</evidence>
<feature type="transmembrane region" description="Helical" evidence="1">
    <location>
        <begin position="75"/>
        <end position="92"/>
    </location>
</feature>
<comment type="caution">
    <text evidence="2">The sequence shown here is derived from an EMBL/GenBank/DDBJ whole genome shotgun (WGS) entry which is preliminary data.</text>
</comment>
<gene>
    <name evidence="2" type="ORF">GCM10023171_19040</name>
</gene>
<keyword evidence="1" id="KW-0812">Transmembrane</keyword>
<name>A0ABP8PF47_9MICO</name>
<proteinExistence type="predicted"/>
<keyword evidence="3" id="KW-1185">Reference proteome</keyword>
<keyword evidence="1" id="KW-1133">Transmembrane helix</keyword>
<dbReference type="Proteomes" id="UP001500731">
    <property type="component" value="Unassembled WGS sequence"/>
</dbReference>
<feature type="transmembrane region" description="Helical" evidence="1">
    <location>
        <begin position="98"/>
        <end position="118"/>
    </location>
</feature>
<evidence type="ECO:0000256" key="1">
    <source>
        <dbReference type="SAM" id="Phobius"/>
    </source>
</evidence>